<reference evidence="1 2" key="1">
    <citation type="submission" date="2015-11" db="EMBL/GenBank/DDBJ databases">
        <title>Expanding the genomic diversity of Burkholderia species for the development of highly accurate diagnostics.</title>
        <authorList>
            <person name="Sahl J."/>
            <person name="Keim P."/>
            <person name="Wagner D."/>
        </authorList>
    </citation>
    <scope>NUCLEOTIDE SEQUENCE [LARGE SCALE GENOMIC DNA]</scope>
    <source>
        <strain evidence="1 2">MSMB1960WGS</strain>
    </source>
</reference>
<gene>
    <name evidence="1" type="ORF">WT44_26540</name>
</gene>
<accession>A0A107ACV3</accession>
<evidence type="ECO:0000313" key="1">
    <source>
        <dbReference type="EMBL" id="KWA55905.1"/>
    </source>
</evidence>
<name>A0A107ACV3_9BURK</name>
<comment type="caution">
    <text evidence="1">The sequence shown here is derived from an EMBL/GenBank/DDBJ whole genome shotgun (WGS) entry which is preliminary data.</text>
</comment>
<protein>
    <submittedName>
        <fullName evidence="1">Uncharacterized protein</fullName>
    </submittedName>
</protein>
<evidence type="ECO:0000313" key="2">
    <source>
        <dbReference type="Proteomes" id="UP000068603"/>
    </source>
</evidence>
<proteinExistence type="predicted"/>
<organism evidence="1">
    <name type="scientific">Burkholderia stagnalis</name>
    <dbReference type="NCBI Taxonomy" id="1503054"/>
    <lineage>
        <taxon>Bacteria</taxon>
        <taxon>Pseudomonadati</taxon>
        <taxon>Pseudomonadota</taxon>
        <taxon>Betaproteobacteria</taxon>
        <taxon>Burkholderiales</taxon>
        <taxon>Burkholderiaceae</taxon>
        <taxon>Burkholderia</taxon>
        <taxon>Burkholderia cepacia complex</taxon>
    </lineage>
</organism>
<dbReference type="Proteomes" id="UP000068603">
    <property type="component" value="Unassembled WGS sequence"/>
</dbReference>
<sequence length="73" mass="8004">MIEEDDDANVQYGLMPISKLLEEQKKLEGHAQYIANMGRQLEAKAIQIAEQFAQDVADGKLTPKPYIVAGGAT</sequence>
<dbReference type="AlphaFoldDB" id="A0A107ACV3"/>
<dbReference type="EMBL" id="LPHB01000071">
    <property type="protein sequence ID" value="KWA55905.1"/>
    <property type="molecule type" value="Genomic_DNA"/>
</dbReference>